<comment type="caution">
    <text evidence="2">The sequence shown here is derived from an EMBL/GenBank/DDBJ whole genome shotgun (WGS) entry which is preliminary data.</text>
</comment>
<dbReference type="PANTHER" id="PTHR30024:SF17">
    <property type="entry name" value="SOLUTE-BINDING PROTEIN FAMILY 3_N-TERMINAL DOMAIN-CONTAINING PROTEIN"/>
    <property type="match status" value="1"/>
</dbReference>
<proteinExistence type="predicted"/>
<dbReference type="PROSITE" id="PS51257">
    <property type="entry name" value="PROKAR_LIPOPROTEIN"/>
    <property type="match status" value="1"/>
</dbReference>
<dbReference type="SUPFAM" id="SSF53850">
    <property type="entry name" value="Periplasmic binding protein-like II"/>
    <property type="match status" value="1"/>
</dbReference>
<organism evidence="2">
    <name type="scientific">mine drainage metagenome</name>
    <dbReference type="NCBI Taxonomy" id="410659"/>
    <lineage>
        <taxon>unclassified sequences</taxon>
        <taxon>metagenomes</taxon>
        <taxon>ecological metagenomes</taxon>
    </lineage>
</organism>
<dbReference type="Pfam" id="PF12974">
    <property type="entry name" value="Phosphonate-bd"/>
    <property type="match status" value="1"/>
</dbReference>
<dbReference type="NCBIfam" id="TIGR01098">
    <property type="entry name" value="3A0109s03R"/>
    <property type="match status" value="1"/>
</dbReference>
<dbReference type="AlphaFoldDB" id="A0A1J5SMA0"/>
<dbReference type="EMBL" id="MLJW01000026">
    <property type="protein sequence ID" value="OIR09591.1"/>
    <property type="molecule type" value="Genomic_DNA"/>
</dbReference>
<sequence length="298" mass="34211">MKWHVVALAALLVAGCSKPQEEVYQPAFSERGADEPKEYIVGIHPLHNPKHLIEVYGPIVDYLNTSIPRAHFRLEASRNYEEFEKRLYSGHFDFAMPNPYQTVRSLKYGYRVFGKMGDDEMFRGIILVRKDSNIRKVADLKGKKVSYPSLTALAATMMPQYYLYTHGINVHRDIENVYVGSQESSIMNVLRGHVAAGATWPVPWKTFQQEYPEMAAQLEVKWQTETLPNNGWVVRNDIPPMLVKDFGTALVGLNRTQEGRAMLGRLGISRFEHASNETYRPVQQYLKVFSETVREIER</sequence>
<keyword evidence="1" id="KW-0732">Signal</keyword>
<dbReference type="InterPro" id="IPR005770">
    <property type="entry name" value="PhnD"/>
</dbReference>
<dbReference type="Gene3D" id="3.40.190.10">
    <property type="entry name" value="Periplasmic binding protein-like II"/>
    <property type="match status" value="2"/>
</dbReference>
<protein>
    <submittedName>
        <fullName evidence="2">ABC transporter, phosphonate, periplasmic substrate-binding protein</fullName>
    </submittedName>
</protein>
<dbReference type="PANTHER" id="PTHR30024">
    <property type="entry name" value="ALIPHATIC SULFONATES-BINDING PROTEIN-RELATED"/>
    <property type="match status" value="1"/>
</dbReference>
<reference evidence="2" key="1">
    <citation type="submission" date="2016-10" db="EMBL/GenBank/DDBJ databases">
        <title>Sequence of Gallionella enrichment culture.</title>
        <authorList>
            <person name="Poehlein A."/>
            <person name="Muehling M."/>
            <person name="Daniel R."/>
        </authorList>
    </citation>
    <scope>NUCLEOTIDE SEQUENCE</scope>
</reference>
<gene>
    <name evidence="2" type="ORF">GALL_84350</name>
</gene>
<dbReference type="CDD" id="cd01071">
    <property type="entry name" value="PBP2_PhnD_like"/>
    <property type="match status" value="1"/>
</dbReference>
<dbReference type="GO" id="GO:0043190">
    <property type="term" value="C:ATP-binding cassette (ABC) transporter complex"/>
    <property type="evidence" value="ECO:0007669"/>
    <property type="project" value="InterPro"/>
</dbReference>
<evidence type="ECO:0000313" key="2">
    <source>
        <dbReference type="EMBL" id="OIR09591.1"/>
    </source>
</evidence>
<evidence type="ECO:0000256" key="1">
    <source>
        <dbReference type="ARBA" id="ARBA00022729"/>
    </source>
</evidence>
<dbReference type="GO" id="GO:0055085">
    <property type="term" value="P:transmembrane transport"/>
    <property type="evidence" value="ECO:0007669"/>
    <property type="project" value="InterPro"/>
</dbReference>
<accession>A0A1J5SMA0</accession>
<name>A0A1J5SMA0_9ZZZZ</name>